<feature type="domain" description="SERRATE/Ars2 C-terminal" evidence="5">
    <location>
        <begin position="553"/>
        <end position="639"/>
    </location>
</feature>
<dbReference type="GO" id="GO:0031047">
    <property type="term" value="P:regulatory ncRNA-mediated gene silencing"/>
    <property type="evidence" value="ECO:0007669"/>
    <property type="project" value="UniProtKB-ARBA"/>
</dbReference>
<feature type="domain" description="SERRATE/Ars2 N-terminal" evidence="6">
    <location>
        <begin position="147"/>
        <end position="228"/>
    </location>
</feature>
<evidence type="ECO:0000256" key="1">
    <source>
        <dbReference type="ARBA" id="ARBA00004123"/>
    </source>
</evidence>
<feature type="region of interest" description="Disordered" evidence="4">
    <location>
        <begin position="632"/>
        <end position="663"/>
    </location>
</feature>
<dbReference type="Pfam" id="PF12066">
    <property type="entry name" value="SERRATE_Ars2_N"/>
    <property type="match status" value="1"/>
</dbReference>
<dbReference type="GO" id="GO:0016604">
    <property type="term" value="C:nuclear body"/>
    <property type="evidence" value="ECO:0007669"/>
    <property type="project" value="TreeGrafter"/>
</dbReference>
<evidence type="ECO:0008006" key="9">
    <source>
        <dbReference type="Google" id="ProtNLM"/>
    </source>
</evidence>
<feature type="compositionally biased region" description="Low complexity" evidence="4">
    <location>
        <begin position="632"/>
        <end position="651"/>
    </location>
</feature>
<dbReference type="OrthoDB" id="342064at2759"/>
<dbReference type="RefSeq" id="XP_025378148.1">
    <property type="nucleotide sequence ID" value="XM_025517965.1"/>
</dbReference>
<keyword evidence="3" id="KW-0539">Nucleus</keyword>
<feature type="region of interest" description="Disordered" evidence="4">
    <location>
        <begin position="77"/>
        <end position="114"/>
    </location>
</feature>
<dbReference type="InParanoid" id="A0A316YN29"/>
<protein>
    <recommendedName>
        <fullName evidence="9">SERRATE/Ars2 N-terminal domain-containing protein</fullName>
    </recommendedName>
</protein>
<dbReference type="AlphaFoldDB" id="A0A316YN29"/>
<comment type="similarity">
    <text evidence="2">Belongs to the ARS2 family.</text>
</comment>
<dbReference type="InterPro" id="IPR039727">
    <property type="entry name" value="SE/Ars2"/>
</dbReference>
<name>A0A316YN29_9BASI</name>
<evidence type="ECO:0000259" key="5">
    <source>
        <dbReference type="Pfam" id="PF04959"/>
    </source>
</evidence>
<evidence type="ECO:0000259" key="6">
    <source>
        <dbReference type="Pfam" id="PF12066"/>
    </source>
</evidence>
<dbReference type="STRING" id="215250.A0A316YN29"/>
<dbReference type="GeneID" id="37039881"/>
<comment type="subcellular location">
    <subcellularLocation>
        <location evidence="1">Nucleus</location>
    </subcellularLocation>
</comment>
<feature type="region of interest" description="Disordered" evidence="4">
    <location>
        <begin position="1"/>
        <end position="41"/>
    </location>
</feature>
<evidence type="ECO:0000313" key="8">
    <source>
        <dbReference type="Proteomes" id="UP000245768"/>
    </source>
</evidence>
<organism evidence="7 8">
    <name type="scientific">Acaromyces ingoldii</name>
    <dbReference type="NCBI Taxonomy" id="215250"/>
    <lineage>
        <taxon>Eukaryota</taxon>
        <taxon>Fungi</taxon>
        <taxon>Dikarya</taxon>
        <taxon>Basidiomycota</taxon>
        <taxon>Ustilaginomycotina</taxon>
        <taxon>Exobasidiomycetes</taxon>
        <taxon>Exobasidiales</taxon>
        <taxon>Cryptobasidiaceae</taxon>
        <taxon>Acaromyces</taxon>
    </lineage>
</organism>
<evidence type="ECO:0000256" key="4">
    <source>
        <dbReference type="SAM" id="MobiDB-lite"/>
    </source>
</evidence>
<gene>
    <name evidence="7" type="ORF">FA10DRAFT_128195</name>
</gene>
<dbReference type="Proteomes" id="UP000245768">
    <property type="component" value="Unassembled WGS sequence"/>
</dbReference>
<dbReference type="EMBL" id="KZ819636">
    <property type="protein sequence ID" value="PWN90950.1"/>
    <property type="molecule type" value="Genomic_DNA"/>
</dbReference>
<evidence type="ECO:0000256" key="2">
    <source>
        <dbReference type="ARBA" id="ARBA00005407"/>
    </source>
</evidence>
<reference evidence="7" key="1">
    <citation type="journal article" date="2018" name="Mol. Biol. Evol.">
        <title>Broad Genomic Sampling Reveals a Smut Pathogenic Ancestry of the Fungal Clade Ustilaginomycotina.</title>
        <authorList>
            <person name="Kijpornyongpan T."/>
            <person name="Mondo S.J."/>
            <person name="Barry K."/>
            <person name="Sandor L."/>
            <person name="Lee J."/>
            <person name="Lipzen A."/>
            <person name="Pangilinan J."/>
            <person name="LaButti K."/>
            <person name="Hainaut M."/>
            <person name="Henrissat B."/>
            <person name="Grigoriev I.V."/>
            <person name="Spatafora J.W."/>
            <person name="Aime M.C."/>
        </authorList>
    </citation>
    <scope>NUCLEOTIDE SEQUENCE [LARGE SCALE GENOMIC DNA]</scope>
    <source>
        <strain evidence="7">MCA 4198</strain>
    </source>
</reference>
<keyword evidence="8" id="KW-1185">Reference proteome</keyword>
<proteinExistence type="inferred from homology"/>
<dbReference type="PANTHER" id="PTHR13165">
    <property type="entry name" value="ARSENITE-RESISTANCE PROTEIN 2"/>
    <property type="match status" value="1"/>
</dbReference>
<evidence type="ECO:0000313" key="7">
    <source>
        <dbReference type="EMBL" id="PWN90950.1"/>
    </source>
</evidence>
<dbReference type="FunCoup" id="A0A316YN29">
    <property type="interactions" value="18"/>
</dbReference>
<dbReference type="InterPro" id="IPR007042">
    <property type="entry name" value="SERRATE/Ars2_C"/>
</dbReference>
<feature type="compositionally biased region" description="Basic and acidic residues" evidence="4">
    <location>
        <begin position="1"/>
        <end position="13"/>
    </location>
</feature>
<dbReference type="GO" id="GO:0016070">
    <property type="term" value="P:RNA metabolic process"/>
    <property type="evidence" value="ECO:0007669"/>
    <property type="project" value="UniProtKB-ARBA"/>
</dbReference>
<accession>A0A316YN29</accession>
<feature type="region of interest" description="Disordered" evidence="4">
    <location>
        <begin position="679"/>
        <end position="801"/>
    </location>
</feature>
<sequence>MRQRAREREEYDQRYGTAAASSSSSQYFGGGKRTWDELDREEKEREWALYERDRARDDDRYARDRYEETRYLPRSRFDERPFSARPEADIPLDSGREDRWQPDRAGPDTDRLKDVMDYPTMMPFRRWAQVVRMLRSEPSALQTGPEATQELYQKYQEYRQAFSRKQMIDFFNANKHESWFVEKYGIGEKELKARLARRKRGRQGNKATWLSELRNGELDKVCWEAKQRDGDLPSESPSKLVAYDRKGEAEEFDANEAVTIPADPSQIIVKQVPPEFDRIELEQALKEEPGFLYLAMGEPHQGRRYSRIGWAVFEEGTAMEELVERLNQRSIGGHKLAFELTIRPAQGKLRIAPEHACSLRRMAQDLEHARALVSLLEKEDREVLWKDEREESAGWLDVDVSTEIERRCDNVGLGLGPDPTAIIHELAGGGAGAGVEGNGEILDKEHRRKQLQKHLDLHIDLLRQVYHCDYYGSTLCDFAEELARRSPKYLRRTPAGEQEPPEEVPGGEKIWAANLDAKQALLLRPSDEEMDQHSGKSVEKELLAMAARFSQQDEAEKHRCILKIGDGEGAEKKECGKPFKATIFVQKHVLNKHRALFEEAVGAKTLVQDIKYLNNYIRDPARVMPLQQQQLPQPDGALQNGGTNGTTLQNGSTRLGPGAGGASVPGLIRMGNISAATPEDAHYSGVHARRPAPSSGAGPRHWSSYAGRDSPTPQWDLGTGRQRSASPPMRMPPTSAPGSLRDRLDMGPGGGRNGSAAFGLALGPPDGGPPKSLDPRARQAPRSYQDLDDGSNAAEEIELEY</sequence>
<evidence type="ECO:0000256" key="3">
    <source>
        <dbReference type="ARBA" id="ARBA00023242"/>
    </source>
</evidence>
<dbReference type="InterPro" id="IPR021933">
    <property type="entry name" value="SERRATE/Ars2_N"/>
</dbReference>
<dbReference type="Pfam" id="PF04959">
    <property type="entry name" value="ARS2"/>
    <property type="match status" value="1"/>
</dbReference>
<dbReference type="PANTHER" id="PTHR13165:SF0">
    <property type="entry name" value="SERRATE RNA EFFECTOR MOLECULE HOMOLOG"/>
    <property type="match status" value="1"/>
</dbReference>